<reference evidence="1" key="1">
    <citation type="submission" date="2022-02" db="EMBL/GenBank/DDBJ databases">
        <title>Plant Genome Project.</title>
        <authorList>
            <person name="Zhang R.-G."/>
        </authorList>
    </citation>
    <scope>NUCLEOTIDE SEQUENCE</scope>
    <source>
        <strain evidence="1">AT1</strain>
    </source>
</reference>
<dbReference type="EMBL" id="CM046400">
    <property type="protein sequence ID" value="KAI8524412.1"/>
    <property type="molecule type" value="Genomic_DNA"/>
</dbReference>
<proteinExistence type="predicted"/>
<name>A0ACC0L7R2_RHOML</name>
<keyword evidence="2" id="KW-1185">Reference proteome</keyword>
<accession>A0ACC0L7R2</accession>
<comment type="caution">
    <text evidence="1">The sequence shown here is derived from an EMBL/GenBank/DDBJ whole genome shotgun (WGS) entry which is preliminary data.</text>
</comment>
<evidence type="ECO:0000313" key="2">
    <source>
        <dbReference type="Proteomes" id="UP001062846"/>
    </source>
</evidence>
<protein>
    <submittedName>
        <fullName evidence="1">Uncharacterized protein</fullName>
    </submittedName>
</protein>
<evidence type="ECO:0000313" key="1">
    <source>
        <dbReference type="EMBL" id="KAI8524412.1"/>
    </source>
</evidence>
<sequence length="100" mass="11397">MVTGPCGGDWYKLIAEICMHARVSIPLMIYLGHRLLVSLLSLSLSLSLSRSGHATLFQSSPNFRPPSYLSPCRVKKKHTYHHRPLRRRLVQINSRDCILV</sequence>
<organism evidence="1 2">
    <name type="scientific">Rhododendron molle</name>
    <name type="common">Chinese azalea</name>
    <name type="synonym">Azalea mollis</name>
    <dbReference type="NCBI Taxonomy" id="49168"/>
    <lineage>
        <taxon>Eukaryota</taxon>
        <taxon>Viridiplantae</taxon>
        <taxon>Streptophyta</taxon>
        <taxon>Embryophyta</taxon>
        <taxon>Tracheophyta</taxon>
        <taxon>Spermatophyta</taxon>
        <taxon>Magnoliopsida</taxon>
        <taxon>eudicotyledons</taxon>
        <taxon>Gunneridae</taxon>
        <taxon>Pentapetalae</taxon>
        <taxon>asterids</taxon>
        <taxon>Ericales</taxon>
        <taxon>Ericaceae</taxon>
        <taxon>Ericoideae</taxon>
        <taxon>Rhodoreae</taxon>
        <taxon>Rhododendron</taxon>
    </lineage>
</organism>
<gene>
    <name evidence="1" type="ORF">RHMOL_Rhmol13G0148100</name>
</gene>
<dbReference type="Proteomes" id="UP001062846">
    <property type="component" value="Chromosome 13"/>
</dbReference>